<evidence type="ECO:0000313" key="8">
    <source>
        <dbReference type="Proteomes" id="UP000199493"/>
    </source>
</evidence>
<dbReference type="CDD" id="cd01700">
    <property type="entry name" value="PolY_Pol_V_umuC"/>
    <property type="match status" value="1"/>
</dbReference>
<dbReference type="InterPro" id="IPR017961">
    <property type="entry name" value="DNA_pol_Y-fam_little_finger"/>
</dbReference>
<evidence type="ECO:0000256" key="3">
    <source>
        <dbReference type="ARBA" id="ARBA00023199"/>
    </source>
</evidence>
<dbReference type="InterPro" id="IPR024728">
    <property type="entry name" value="PolY_HhH_motif"/>
</dbReference>
<organism evidence="7 8">
    <name type="scientific">Vreelandella aquamarina</name>
    <dbReference type="NCBI Taxonomy" id="77097"/>
    <lineage>
        <taxon>Bacteria</taxon>
        <taxon>Pseudomonadati</taxon>
        <taxon>Pseudomonadota</taxon>
        <taxon>Gammaproteobacteria</taxon>
        <taxon>Oceanospirillales</taxon>
        <taxon>Halomonadaceae</taxon>
        <taxon>Vreelandella</taxon>
    </lineage>
</organism>
<dbReference type="SUPFAM" id="SSF56672">
    <property type="entry name" value="DNA/RNA polymerases"/>
    <property type="match status" value="1"/>
</dbReference>
<dbReference type="InterPro" id="IPR001126">
    <property type="entry name" value="UmuC"/>
</dbReference>
<keyword evidence="2" id="KW-0227">DNA damage</keyword>
<keyword evidence="4" id="KW-0234">DNA repair</keyword>
<sequence>MGRGARGDSRVSAVIGLVDANNFYVSCERVFNPALEGKPVGVMSNNDGCVIARSAEMKAMEISMGTPAYQLEGLRRRGVIHLLSSNYELYGDMSARLAQLLRDTCPEVAPYSIDEMFIYLDGLSDTQCQALGTALRRRIRRYLGLPVCIGLAPTHTLAKLANHLAKKQPHYAGVCLLHGESATTQAVLKQLPVSDVWGVGRRLAERLAVSGIRTAWDVREHDPKRLRKCFSVVLARTALELRGTPCLELNAVEQPRQRIMTSRSFGKTTGVKEELHAALRRHAQRSAEKLRQQGSLARAVLLFLNTNRHRKDQPQLSPSAMIPLEAPTDDTRVILEAVREGLDQMYRPGFQFMKAGVMLLDLVDAQQYQLSLLQPTTKAHPHLMKAVDEINQKMGQGTLRFGMTDADAPWQLRCEHRSRRYTTCWDELMEAGTHPGAIAAARVKREQQRLAGGKRLAKARANGFAHHCHQDQQR</sequence>
<dbReference type="PROSITE" id="PS50173">
    <property type="entry name" value="UMUC"/>
    <property type="match status" value="1"/>
</dbReference>
<dbReference type="Pfam" id="PF11798">
    <property type="entry name" value="IMS_HHH"/>
    <property type="match status" value="1"/>
</dbReference>
<dbReference type="InterPro" id="IPR025188">
    <property type="entry name" value="DUF4113"/>
</dbReference>
<dbReference type="STRING" id="77097.SAMN04490369_10564"/>
<dbReference type="GO" id="GO:0042276">
    <property type="term" value="P:error-prone translesion synthesis"/>
    <property type="evidence" value="ECO:0007669"/>
    <property type="project" value="TreeGrafter"/>
</dbReference>
<evidence type="ECO:0000256" key="4">
    <source>
        <dbReference type="ARBA" id="ARBA00023204"/>
    </source>
</evidence>
<protein>
    <submittedName>
        <fullName evidence="7">DNA polymerase V</fullName>
    </submittedName>
</protein>
<dbReference type="GO" id="GO:0005829">
    <property type="term" value="C:cytosol"/>
    <property type="evidence" value="ECO:0007669"/>
    <property type="project" value="TreeGrafter"/>
</dbReference>
<comment type="similarity">
    <text evidence="1">Belongs to the DNA polymerase type-Y family.</text>
</comment>
<evidence type="ECO:0000256" key="1">
    <source>
        <dbReference type="ARBA" id="ARBA00010945"/>
    </source>
</evidence>
<accession>A0A1H8MXV1</accession>
<dbReference type="PANTHER" id="PTHR11076">
    <property type="entry name" value="DNA REPAIR POLYMERASE UMUC / TRANSFERASE FAMILY MEMBER"/>
    <property type="match status" value="1"/>
</dbReference>
<dbReference type="GO" id="GO:0003887">
    <property type="term" value="F:DNA-directed DNA polymerase activity"/>
    <property type="evidence" value="ECO:0007669"/>
    <property type="project" value="TreeGrafter"/>
</dbReference>
<dbReference type="InterPro" id="IPR043128">
    <property type="entry name" value="Rev_trsase/Diguanyl_cyclase"/>
</dbReference>
<dbReference type="Gene3D" id="3.40.1170.60">
    <property type="match status" value="1"/>
</dbReference>
<dbReference type="Pfam" id="PF11799">
    <property type="entry name" value="IMS_C"/>
    <property type="match status" value="1"/>
</dbReference>
<dbReference type="Gene3D" id="1.10.150.20">
    <property type="entry name" value="5' to 3' exonuclease, C-terminal subdomain"/>
    <property type="match status" value="1"/>
</dbReference>
<evidence type="ECO:0000256" key="2">
    <source>
        <dbReference type="ARBA" id="ARBA00022763"/>
    </source>
</evidence>
<evidence type="ECO:0000313" key="7">
    <source>
        <dbReference type="EMBL" id="SEO22068.1"/>
    </source>
</evidence>
<dbReference type="Pfam" id="PF13438">
    <property type="entry name" value="DUF4113"/>
    <property type="match status" value="1"/>
</dbReference>
<feature type="domain" description="UmuC" evidence="6">
    <location>
        <begin position="15"/>
        <end position="200"/>
    </location>
</feature>
<keyword evidence="3" id="KW-0741">SOS mutagenesis</keyword>
<dbReference type="GO" id="GO:0003684">
    <property type="term" value="F:damaged DNA binding"/>
    <property type="evidence" value="ECO:0007669"/>
    <property type="project" value="InterPro"/>
</dbReference>
<dbReference type="PANTHER" id="PTHR11076:SF34">
    <property type="entry name" value="PROTEIN UMUC"/>
    <property type="match status" value="1"/>
</dbReference>
<dbReference type="Pfam" id="PF00817">
    <property type="entry name" value="IMS"/>
    <property type="match status" value="1"/>
</dbReference>
<dbReference type="InterPro" id="IPR036775">
    <property type="entry name" value="DNA_pol_Y-fam_lit_finger_sf"/>
</dbReference>
<dbReference type="Gene3D" id="3.30.70.270">
    <property type="match status" value="1"/>
</dbReference>
<dbReference type="Proteomes" id="UP000199493">
    <property type="component" value="Unassembled WGS sequence"/>
</dbReference>
<keyword evidence="5" id="KW-0742">SOS response</keyword>
<reference evidence="7 8" key="1">
    <citation type="submission" date="2016-10" db="EMBL/GenBank/DDBJ databases">
        <authorList>
            <person name="de Groot N.N."/>
        </authorList>
    </citation>
    <scope>NUCLEOTIDE SEQUENCE [LARGE SCALE GENOMIC DNA]</scope>
    <source>
        <strain evidence="7 8">558</strain>
    </source>
</reference>
<dbReference type="GO" id="GO:0009432">
    <property type="term" value="P:SOS response"/>
    <property type="evidence" value="ECO:0007669"/>
    <property type="project" value="UniProtKB-KW"/>
</dbReference>
<name>A0A1H8MXV1_9GAMM</name>
<proteinExistence type="inferred from homology"/>
<gene>
    <name evidence="7" type="ORF">SAMN04490369_10564</name>
</gene>
<dbReference type="InterPro" id="IPR050116">
    <property type="entry name" value="DNA_polymerase-Y"/>
</dbReference>
<dbReference type="InterPro" id="IPR043502">
    <property type="entry name" value="DNA/RNA_pol_sf"/>
</dbReference>
<evidence type="ECO:0000259" key="6">
    <source>
        <dbReference type="PROSITE" id="PS50173"/>
    </source>
</evidence>
<dbReference type="EMBL" id="FODB01000056">
    <property type="protein sequence ID" value="SEO22068.1"/>
    <property type="molecule type" value="Genomic_DNA"/>
</dbReference>
<dbReference type="GO" id="GO:0006281">
    <property type="term" value="P:DNA repair"/>
    <property type="evidence" value="ECO:0007669"/>
    <property type="project" value="UniProtKB-KW"/>
</dbReference>
<evidence type="ECO:0000256" key="5">
    <source>
        <dbReference type="ARBA" id="ARBA00023236"/>
    </source>
</evidence>
<dbReference type="AlphaFoldDB" id="A0A1H8MXV1"/>
<dbReference type="Gene3D" id="3.30.1490.100">
    <property type="entry name" value="DNA polymerase, Y-family, little finger domain"/>
    <property type="match status" value="1"/>
</dbReference>